<name>I1Q1N7_ORYGL</name>
<dbReference type="EnsemblPlants" id="ORGLA06G0295800.1">
    <property type="protein sequence ID" value="ORGLA06G0295800.1"/>
    <property type="gene ID" value="ORGLA06G0295800"/>
</dbReference>
<dbReference type="Gramene" id="ORGLA06G0295800.1">
    <property type="protein sequence ID" value="ORGLA06G0295800.1"/>
    <property type="gene ID" value="ORGLA06G0295800"/>
</dbReference>
<sequence>MSSPDLGSSLVTLSMQYVLLGFSRVARTTVAAAASPTSGSLAPQATARGGLPPNWGAAAAHGRHERQRRVGGGDSGERVRSR</sequence>
<evidence type="ECO:0000313" key="3">
    <source>
        <dbReference type="Proteomes" id="UP000007306"/>
    </source>
</evidence>
<protein>
    <submittedName>
        <fullName evidence="2">Uncharacterized protein</fullName>
    </submittedName>
</protein>
<dbReference type="EnsemblPlants" id="ORGLA06G0105000.1">
    <property type="protein sequence ID" value="ORGLA06G0105000.1"/>
    <property type="gene ID" value="ORGLA06G0105000"/>
</dbReference>
<dbReference type="HOGENOM" id="CLU_2762006_0_0_1"/>
<proteinExistence type="predicted"/>
<organism evidence="2 3">
    <name type="scientific">Oryza glaberrima</name>
    <name type="common">African rice</name>
    <dbReference type="NCBI Taxonomy" id="4538"/>
    <lineage>
        <taxon>Eukaryota</taxon>
        <taxon>Viridiplantae</taxon>
        <taxon>Streptophyta</taxon>
        <taxon>Embryophyta</taxon>
        <taxon>Tracheophyta</taxon>
        <taxon>Spermatophyta</taxon>
        <taxon>Magnoliopsida</taxon>
        <taxon>Liliopsida</taxon>
        <taxon>Poales</taxon>
        <taxon>Poaceae</taxon>
        <taxon>BOP clade</taxon>
        <taxon>Oryzoideae</taxon>
        <taxon>Oryzeae</taxon>
        <taxon>Oryzinae</taxon>
        <taxon>Oryza</taxon>
    </lineage>
</organism>
<dbReference type="AlphaFoldDB" id="I1Q1N7"/>
<feature type="region of interest" description="Disordered" evidence="1">
    <location>
        <begin position="33"/>
        <end position="82"/>
    </location>
</feature>
<dbReference type="Gramene" id="ORGLA06G0105000.1">
    <property type="protein sequence ID" value="ORGLA06G0105000.1"/>
    <property type="gene ID" value="ORGLA06G0105000"/>
</dbReference>
<keyword evidence="3" id="KW-1185">Reference proteome</keyword>
<reference evidence="2" key="1">
    <citation type="submission" date="2015-06" db="UniProtKB">
        <authorList>
            <consortium name="EnsemblPlants"/>
        </authorList>
    </citation>
    <scope>IDENTIFICATION</scope>
</reference>
<accession>I1Q1N7</accession>
<reference evidence="2 3" key="2">
    <citation type="submission" date="2018-04" db="EMBL/GenBank/DDBJ databases">
        <title>OglaRS2 (Oryza glaberrima Reference Sequence Version 2).</title>
        <authorList>
            <person name="Zhang J."/>
            <person name="Kudrna D."/>
            <person name="Lee S."/>
            <person name="Talag J."/>
            <person name="Rajasekar S."/>
            <person name="Wing R.A."/>
        </authorList>
    </citation>
    <scope>NUCLEOTIDE SEQUENCE [LARGE SCALE GENOMIC DNA]</scope>
    <source>
        <strain evidence="2 3">cv. IRGC 96717</strain>
    </source>
</reference>
<evidence type="ECO:0000313" key="2">
    <source>
        <dbReference type="EnsemblPlants" id="ORGLA06G0105000.1"/>
    </source>
</evidence>
<dbReference type="Proteomes" id="UP000007306">
    <property type="component" value="Chromosome 6"/>
</dbReference>
<evidence type="ECO:0000256" key="1">
    <source>
        <dbReference type="SAM" id="MobiDB-lite"/>
    </source>
</evidence>